<sequence>MISGDALVKRLRVLAARVPFDPAVQPGATAADFDRWPVPVPAEARELLGRLGGFAVPPVEFVLTGHPRQGGDYGLPQPHWLVTDDGGGGVTWVDIEADGRWGQVLMQYREGGLYVEADSLPKWLDRLIGTAEELVDETGFEDGVQPYADDFWDLLQLDGPELPLHPAAELRGRPGTDPVVAGLVARVPDEALIADFRGALPGSRARFDRTLRRYRLDRAVGGPVFAAVP</sequence>
<dbReference type="EMBL" id="JBBKAM010000004">
    <property type="protein sequence ID" value="MEJ8646350.1"/>
    <property type="molecule type" value="Genomic_DNA"/>
</dbReference>
<proteinExistence type="predicted"/>
<name>A0ABU8UEM4_9ACTN</name>
<evidence type="ECO:0000313" key="2">
    <source>
        <dbReference type="Proteomes" id="UP001382904"/>
    </source>
</evidence>
<dbReference type="SUPFAM" id="SSF160631">
    <property type="entry name" value="SMI1/KNR4-like"/>
    <property type="match status" value="1"/>
</dbReference>
<evidence type="ECO:0000313" key="1">
    <source>
        <dbReference type="EMBL" id="MEJ8646350.1"/>
    </source>
</evidence>
<keyword evidence="2" id="KW-1185">Reference proteome</keyword>
<dbReference type="InterPro" id="IPR037883">
    <property type="entry name" value="Knr4/Smi1-like_sf"/>
</dbReference>
<comment type="caution">
    <text evidence="1">The sequence shown here is derived from an EMBL/GenBank/DDBJ whole genome shotgun (WGS) entry which is preliminary data.</text>
</comment>
<protein>
    <submittedName>
        <fullName evidence="1">SMI1/KNR4 family protein</fullName>
    </submittedName>
</protein>
<reference evidence="1 2" key="1">
    <citation type="submission" date="2024-03" db="EMBL/GenBank/DDBJ databases">
        <title>Novel Streptomyces species of biotechnological and ecological value are a feature of Machair soil.</title>
        <authorList>
            <person name="Prole J.R."/>
            <person name="Goodfellow M."/>
            <person name="Allenby N."/>
            <person name="Ward A.C."/>
        </authorList>
    </citation>
    <scope>NUCLEOTIDE SEQUENCE [LARGE SCALE GENOMIC DNA]</scope>
    <source>
        <strain evidence="1 2">MS1.HAVA.3</strain>
    </source>
</reference>
<accession>A0ABU8UEM4</accession>
<organism evidence="1 2">
    <name type="scientific">Streptomyces caledonius</name>
    <dbReference type="NCBI Taxonomy" id="3134107"/>
    <lineage>
        <taxon>Bacteria</taxon>
        <taxon>Bacillati</taxon>
        <taxon>Actinomycetota</taxon>
        <taxon>Actinomycetes</taxon>
        <taxon>Kitasatosporales</taxon>
        <taxon>Streptomycetaceae</taxon>
        <taxon>Streptomyces</taxon>
    </lineage>
</organism>
<gene>
    <name evidence="1" type="ORF">WKI68_44000</name>
</gene>
<dbReference type="Proteomes" id="UP001382904">
    <property type="component" value="Unassembled WGS sequence"/>
</dbReference>